<gene>
    <name evidence="6" type="ORF">E7102_08315</name>
</gene>
<dbReference type="PROSITE" id="PS51257">
    <property type="entry name" value="PROKAR_LIPOPROTEIN"/>
    <property type="match status" value="1"/>
</dbReference>
<evidence type="ECO:0000256" key="4">
    <source>
        <dbReference type="SAM" id="SignalP"/>
    </source>
</evidence>
<dbReference type="GO" id="GO:0030246">
    <property type="term" value="F:carbohydrate binding"/>
    <property type="evidence" value="ECO:0007669"/>
    <property type="project" value="TreeGrafter"/>
</dbReference>
<dbReference type="Pfam" id="PF13407">
    <property type="entry name" value="Peripla_BP_4"/>
    <property type="match status" value="1"/>
</dbReference>
<proteinExistence type="inferred from homology"/>
<protein>
    <recommendedName>
        <fullName evidence="5">Periplasmic binding protein domain-containing protein</fullName>
    </recommendedName>
</protein>
<evidence type="ECO:0000256" key="3">
    <source>
        <dbReference type="ARBA" id="ARBA00022729"/>
    </source>
</evidence>
<dbReference type="Proteomes" id="UP000763088">
    <property type="component" value="Unassembled WGS sequence"/>
</dbReference>
<name>A0A928BSC1_XYLRU</name>
<feature type="domain" description="Periplasmic binding protein" evidence="5">
    <location>
        <begin position="46"/>
        <end position="313"/>
    </location>
</feature>
<dbReference type="AlphaFoldDB" id="A0A928BSC1"/>
<dbReference type="SUPFAM" id="SSF53822">
    <property type="entry name" value="Periplasmic binding protein-like I"/>
    <property type="match status" value="1"/>
</dbReference>
<feature type="chain" id="PRO_5037249890" description="Periplasmic binding protein domain-containing protein" evidence="4">
    <location>
        <begin position="25"/>
        <end position="341"/>
    </location>
</feature>
<dbReference type="GO" id="GO:0030288">
    <property type="term" value="C:outer membrane-bounded periplasmic space"/>
    <property type="evidence" value="ECO:0007669"/>
    <property type="project" value="TreeGrafter"/>
</dbReference>
<dbReference type="InterPro" id="IPR028082">
    <property type="entry name" value="Peripla_BP_I"/>
</dbReference>
<organism evidence="6 7">
    <name type="scientific">Xylanibacter ruminicola</name>
    <name type="common">Prevotella ruminicola</name>
    <dbReference type="NCBI Taxonomy" id="839"/>
    <lineage>
        <taxon>Bacteria</taxon>
        <taxon>Pseudomonadati</taxon>
        <taxon>Bacteroidota</taxon>
        <taxon>Bacteroidia</taxon>
        <taxon>Bacteroidales</taxon>
        <taxon>Prevotellaceae</taxon>
        <taxon>Xylanibacter</taxon>
    </lineage>
</organism>
<keyword evidence="3 4" id="KW-0732">Signal</keyword>
<dbReference type="InterPro" id="IPR050555">
    <property type="entry name" value="Bact_Solute-Bind_Prot2"/>
</dbReference>
<dbReference type="EMBL" id="SUYD01000009">
    <property type="protein sequence ID" value="MBE6266458.1"/>
    <property type="molecule type" value="Genomic_DNA"/>
</dbReference>
<dbReference type="Gene3D" id="3.40.50.2300">
    <property type="match status" value="2"/>
</dbReference>
<dbReference type="PANTHER" id="PTHR30036">
    <property type="entry name" value="D-XYLOSE-BINDING PERIPLASMIC PROTEIN"/>
    <property type="match status" value="1"/>
</dbReference>
<sequence length="341" mass="37071">MQNRFFGMLATIMMCGAVMTGLTACSNEDNNDGNVKEKQVALLLPDNSRIDRWGTDLKNLEEAMATYGIKTISCVAPETADGAALQVEQLKKAINDGVKYIVLTTVDYKKINESGLLEQHPDVKVVCHDRFVFDNPRIAFFSSTNTKEVGRTQAQFLIDQFQASGKDAMTLEILQGPAFDGNSKDYYDGAMELLKEYIDDGKLVVKSGKTAFNDVMADSWSIEDEKKAMEDRLKSYAEGECPDMVLAAADNAAQGAVAALEEAGITNMPIITGQDNSPASQALIKSGKQTMTIDKNLKDMANNTAMIVNGLINNTPITGSQTVAGIPTIYSKITVITKDDF</sequence>
<reference evidence="6" key="1">
    <citation type="submission" date="2019-04" db="EMBL/GenBank/DDBJ databases">
        <title>Evolution of Biomass-Degrading Anaerobic Consortia Revealed by Metagenomics.</title>
        <authorList>
            <person name="Peng X."/>
        </authorList>
    </citation>
    <scope>NUCLEOTIDE SEQUENCE</scope>
    <source>
        <strain evidence="6">SIG141</strain>
    </source>
</reference>
<dbReference type="InterPro" id="IPR025997">
    <property type="entry name" value="SBP_2_dom"/>
</dbReference>
<comment type="subcellular location">
    <subcellularLocation>
        <location evidence="1">Cell envelope</location>
    </subcellularLocation>
</comment>
<evidence type="ECO:0000256" key="2">
    <source>
        <dbReference type="ARBA" id="ARBA00007639"/>
    </source>
</evidence>
<evidence type="ECO:0000313" key="7">
    <source>
        <dbReference type="Proteomes" id="UP000763088"/>
    </source>
</evidence>
<comment type="caution">
    <text evidence="6">The sequence shown here is derived from an EMBL/GenBank/DDBJ whole genome shotgun (WGS) entry which is preliminary data.</text>
</comment>
<dbReference type="PANTHER" id="PTHR30036:SF1">
    <property type="entry name" value="D-XYLOSE-BINDING PERIPLASMIC PROTEIN"/>
    <property type="match status" value="1"/>
</dbReference>
<accession>A0A928BSC1</accession>
<feature type="signal peptide" evidence="4">
    <location>
        <begin position="1"/>
        <end position="24"/>
    </location>
</feature>
<comment type="similarity">
    <text evidence="2">Belongs to the bacterial solute-binding protein 2 family.</text>
</comment>
<evidence type="ECO:0000313" key="6">
    <source>
        <dbReference type="EMBL" id="MBE6266458.1"/>
    </source>
</evidence>
<evidence type="ECO:0000259" key="5">
    <source>
        <dbReference type="Pfam" id="PF13407"/>
    </source>
</evidence>
<evidence type="ECO:0000256" key="1">
    <source>
        <dbReference type="ARBA" id="ARBA00004196"/>
    </source>
</evidence>